<comment type="caution">
    <text evidence="2">The sequence shown here is derived from an EMBL/GenBank/DDBJ whole genome shotgun (WGS) entry which is preliminary data.</text>
</comment>
<dbReference type="PANTHER" id="PTHR42879">
    <property type="entry name" value="3-OXOACYL-(ACYL-CARRIER-PROTEIN) REDUCTASE"/>
    <property type="match status" value="1"/>
</dbReference>
<dbReference type="InterPro" id="IPR050259">
    <property type="entry name" value="SDR"/>
</dbReference>
<dbReference type="SUPFAM" id="SSF51735">
    <property type="entry name" value="NAD(P)-binding Rossmann-fold domains"/>
    <property type="match status" value="1"/>
</dbReference>
<dbReference type="RefSeq" id="WP_002450531.1">
    <property type="nucleotide sequence ID" value="NZ_CP054017.1"/>
</dbReference>
<dbReference type="CDD" id="cd05233">
    <property type="entry name" value="SDR_c"/>
    <property type="match status" value="1"/>
</dbReference>
<accession>A0A2T4Q2S3</accession>
<evidence type="ECO:0000313" key="2">
    <source>
        <dbReference type="EMBL" id="PTI52163.1"/>
    </source>
</evidence>
<dbReference type="PRINTS" id="PR00081">
    <property type="entry name" value="GDHRDH"/>
</dbReference>
<gene>
    <name evidence="2" type="ORF">BU085_02525</name>
</gene>
<sequence>MRALVLGGSGSIGSAIVDRLLEDGYEVDLQFYSADKTQLINRYQNRPVNLIQCDLSEDINLENVFGHITRLDCMIYATGTALYGMLQDMSDEQVDKSYHIHVRQLIRLSRYFVDTLRQSENGRIIVISSIWGETGASMETIYSAMKSAQIGFVKALSQELAQTTVTVNAITPGFVSGNMSKKWSEEELEEILDELPQHRMIEPCEVAHTCAYLYNPMAKGVTGTIQKVNGGWYL</sequence>
<dbReference type="Proteomes" id="UP000240717">
    <property type="component" value="Unassembled WGS sequence"/>
</dbReference>
<reference evidence="2 3" key="1">
    <citation type="journal article" date="2016" name="Front. Microbiol.">
        <title>Comprehensive Phylogenetic Analysis of Bovine Non-aureus Staphylococci Species Based on Whole-Genome Sequencing.</title>
        <authorList>
            <person name="Naushad S."/>
            <person name="Barkema H.W."/>
            <person name="Luby C."/>
            <person name="Condas L.A."/>
            <person name="Nobrega D.B."/>
            <person name="Carson D.A."/>
            <person name="De Buck J."/>
        </authorList>
    </citation>
    <scope>NUCLEOTIDE SEQUENCE [LARGE SCALE GENOMIC DNA]</scope>
    <source>
        <strain evidence="2 3">SNUC 2993</strain>
    </source>
</reference>
<comment type="similarity">
    <text evidence="1">Belongs to the short-chain dehydrogenases/reductases (SDR) family.</text>
</comment>
<dbReference type="AlphaFoldDB" id="A0A2T4Q2S3"/>
<dbReference type="Gene3D" id="3.40.50.720">
    <property type="entry name" value="NAD(P)-binding Rossmann-like Domain"/>
    <property type="match status" value="1"/>
</dbReference>
<dbReference type="NCBIfam" id="NF047420">
    <property type="entry name" value="EF_P_mod_YmfI"/>
    <property type="match status" value="1"/>
</dbReference>
<evidence type="ECO:0000256" key="1">
    <source>
        <dbReference type="ARBA" id="ARBA00006484"/>
    </source>
</evidence>
<protein>
    <submittedName>
        <fullName evidence="2">KR domain-containing protein</fullName>
    </submittedName>
</protein>
<proteinExistence type="inferred from homology"/>
<evidence type="ECO:0000313" key="3">
    <source>
        <dbReference type="Proteomes" id="UP000240717"/>
    </source>
</evidence>
<dbReference type="InterPro" id="IPR002347">
    <property type="entry name" value="SDR_fam"/>
</dbReference>
<dbReference type="PANTHER" id="PTHR42879:SF2">
    <property type="entry name" value="3-OXOACYL-[ACYL-CARRIER-PROTEIN] REDUCTASE FABG"/>
    <property type="match status" value="1"/>
</dbReference>
<dbReference type="Pfam" id="PF13561">
    <property type="entry name" value="adh_short_C2"/>
    <property type="match status" value="1"/>
</dbReference>
<dbReference type="InterPro" id="IPR036291">
    <property type="entry name" value="NAD(P)-bd_dom_sf"/>
</dbReference>
<organism evidence="2 3">
    <name type="scientific">Staphylococcus warneri</name>
    <dbReference type="NCBI Taxonomy" id="1292"/>
    <lineage>
        <taxon>Bacteria</taxon>
        <taxon>Bacillati</taxon>
        <taxon>Bacillota</taxon>
        <taxon>Bacilli</taxon>
        <taxon>Bacillales</taxon>
        <taxon>Staphylococcaceae</taxon>
        <taxon>Staphylococcus</taxon>
    </lineage>
</organism>
<name>A0A2T4Q2S3_STAWA</name>
<dbReference type="STRING" id="1194526.A284_07220"/>
<dbReference type="EMBL" id="PZEV01000005">
    <property type="protein sequence ID" value="PTI52163.1"/>
    <property type="molecule type" value="Genomic_DNA"/>
</dbReference>